<sequence length="284" mass="31609">MAVSFSLSPSLPHHSCSNSSSQLLHPSRNGYKQVFFTLATPPPLLRYPTRIPGYLRSPYFYASQPEENRMPAYPHPTLPGPDLPPPISPIEWPGTTAVEGGWITKSSLNTPPRPSFDWPTLLNLPNFPSRPPRTSPDQARPDKGTVSLHVRHFFLSSGILYISHLDLDLDFDTLNSPQPLDISPRLYFSLRRTRSGSSSKRTNISLLPGTHPLGGAGKISISNNKIDVAAASASTPVARFRFAPTPHPPSDHHPHPHSQHVWPANDSTPVRFKIQRREPEQRHH</sequence>
<dbReference type="GeneID" id="85370221"/>
<dbReference type="EMBL" id="MOPA01000002">
    <property type="protein sequence ID" value="KAK1544532.1"/>
    <property type="molecule type" value="Genomic_DNA"/>
</dbReference>
<dbReference type="Proteomes" id="UP001241169">
    <property type="component" value="Unassembled WGS sequence"/>
</dbReference>
<proteinExistence type="predicted"/>
<accession>A0ABQ9SYD2</accession>
<feature type="region of interest" description="Disordered" evidence="1">
    <location>
        <begin position="1"/>
        <end position="23"/>
    </location>
</feature>
<keyword evidence="3" id="KW-1185">Reference proteome</keyword>
<evidence type="ECO:0000256" key="1">
    <source>
        <dbReference type="SAM" id="MobiDB-lite"/>
    </source>
</evidence>
<organism evidence="2 3">
    <name type="scientific">Colletotrichum paranaense</name>
    <dbReference type="NCBI Taxonomy" id="1914294"/>
    <lineage>
        <taxon>Eukaryota</taxon>
        <taxon>Fungi</taxon>
        <taxon>Dikarya</taxon>
        <taxon>Ascomycota</taxon>
        <taxon>Pezizomycotina</taxon>
        <taxon>Sordariomycetes</taxon>
        <taxon>Hypocreomycetidae</taxon>
        <taxon>Glomerellales</taxon>
        <taxon>Glomerellaceae</taxon>
        <taxon>Colletotrichum</taxon>
        <taxon>Colletotrichum acutatum species complex</taxon>
    </lineage>
</organism>
<evidence type="ECO:0000313" key="2">
    <source>
        <dbReference type="EMBL" id="KAK1544532.1"/>
    </source>
</evidence>
<reference evidence="2 3" key="1">
    <citation type="submission" date="2016-10" db="EMBL/GenBank/DDBJ databases">
        <title>The genome sequence of Colletotrichum fioriniae PJ7.</title>
        <authorList>
            <person name="Baroncelli R."/>
        </authorList>
    </citation>
    <scope>NUCLEOTIDE SEQUENCE [LARGE SCALE GENOMIC DNA]</scope>
    <source>
        <strain evidence="2 3">IMI 384185</strain>
    </source>
</reference>
<gene>
    <name evidence="2" type="ORF">CPAR01_02034</name>
</gene>
<feature type="region of interest" description="Disordered" evidence="1">
    <location>
        <begin position="242"/>
        <end position="269"/>
    </location>
</feature>
<name>A0ABQ9SYD2_9PEZI</name>
<comment type="caution">
    <text evidence="2">The sequence shown here is derived from an EMBL/GenBank/DDBJ whole genome shotgun (WGS) entry which is preliminary data.</text>
</comment>
<dbReference type="RefSeq" id="XP_060353650.1">
    <property type="nucleotide sequence ID" value="XM_060486322.1"/>
</dbReference>
<evidence type="ECO:0000313" key="3">
    <source>
        <dbReference type="Proteomes" id="UP001241169"/>
    </source>
</evidence>
<protein>
    <submittedName>
        <fullName evidence="2">Uncharacterized protein</fullName>
    </submittedName>
</protein>